<dbReference type="SUPFAM" id="SSF53822">
    <property type="entry name" value="Periplasmic binding protein-like I"/>
    <property type="match status" value="1"/>
</dbReference>
<dbReference type="InterPro" id="IPR028082">
    <property type="entry name" value="Peripla_BP_I"/>
</dbReference>
<gene>
    <name evidence="1" type="ORF">KA717_18715</name>
</gene>
<reference evidence="1" key="1">
    <citation type="submission" date="2021-04" db="EMBL/GenBank/DDBJ databases">
        <title>Genome sequence of Woronichinia naegeliana from Washington state freshwater lake bloom.</title>
        <authorList>
            <person name="Dreher T.W."/>
        </authorList>
    </citation>
    <scope>NUCLEOTIDE SEQUENCE</scope>
    <source>
        <strain evidence="1">WA131</strain>
    </source>
</reference>
<dbReference type="CDD" id="cd06268">
    <property type="entry name" value="PBP1_ABC_transporter_LIVBP-like"/>
    <property type="match status" value="1"/>
</dbReference>
<dbReference type="KEGG" id="wna:KA717_18715"/>
<protein>
    <submittedName>
        <fullName evidence="1">Uncharacterized protein</fullName>
    </submittedName>
</protein>
<dbReference type="AlphaFoldDB" id="A0A977L2I9"/>
<sequence length="283" mass="31103">MTAQEVNNLGRLLGLSSKITDRFEIVEKVGSGGFGAIYQVKDKHNSNMNGQANFDYQCSLPVSNGTSVKVDDQQKLIKEKFTKDNYNSLLLAASTDTKFASWKLAEIFKESEFNKKGLFGNDSLNTDIQSDISWASVQGIDNRLTLVAPWHQENSNGYVQNYVNSYKAKFIGEKDGLNWRSAMAYDATLALMAALDTLNFSSDQDIHKNREAVSDALKNVVIPADQAATGTVRFTEKGDRDISASPNLVGYIVQAKKTGDKFTYICIDGDGCDSSATTKTDPQ</sequence>
<accession>A0A977L2I9</accession>
<evidence type="ECO:0000313" key="1">
    <source>
        <dbReference type="EMBL" id="UXE64328.1"/>
    </source>
</evidence>
<organism evidence="1">
    <name type="scientific">Woronichinia naegeliana WA131</name>
    <dbReference type="NCBI Taxonomy" id="2824559"/>
    <lineage>
        <taxon>Bacteria</taxon>
        <taxon>Bacillati</taxon>
        <taxon>Cyanobacteriota</taxon>
        <taxon>Cyanophyceae</taxon>
        <taxon>Synechococcales</taxon>
        <taxon>Coelosphaeriaceae</taxon>
        <taxon>Woronichinia</taxon>
    </lineage>
</organism>
<proteinExistence type="predicted"/>
<name>A0A977L2I9_9CYAN</name>
<dbReference type="EMBL" id="CP073041">
    <property type="protein sequence ID" value="UXE64328.1"/>
    <property type="molecule type" value="Genomic_DNA"/>
</dbReference>
<dbReference type="Gene3D" id="3.40.50.2300">
    <property type="match status" value="1"/>
</dbReference>
<dbReference type="Proteomes" id="UP001065613">
    <property type="component" value="Chromosome"/>
</dbReference>